<evidence type="ECO:0000256" key="2">
    <source>
        <dbReference type="SAM" id="Phobius"/>
    </source>
</evidence>
<evidence type="ECO:0000313" key="3">
    <source>
        <dbReference type="EMBL" id="KAH1033354.1"/>
    </source>
</evidence>
<reference evidence="3 4" key="1">
    <citation type="journal article" date="2021" name="Plant Biotechnol. J.">
        <title>Multi-omics assisted identification of the key and species-specific regulatory components of drought-tolerant mechanisms in Gossypium stocksii.</title>
        <authorList>
            <person name="Yu D."/>
            <person name="Ke L."/>
            <person name="Zhang D."/>
            <person name="Wu Y."/>
            <person name="Sun Y."/>
            <person name="Mei J."/>
            <person name="Sun J."/>
            <person name="Sun Y."/>
        </authorList>
    </citation>
    <scope>NUCLEOTIDE SEQUENCE [LARGE SCALE GENOMIC DNA]</scope>
    <source>
        <strain evidence="4">cv. E1</strain>
        <tissue evidence="3">Leaf</tissue>
    </source>
</reference>
<name>A0A9D3UBB2_9ROSI</name>
<keyword evidence="2" id="KW-0812">Transmembrane</keyword>
<dbReference type="AlphaFoldDB" id="A0A9D3UBB2"/>
<keyword evidence="2" id="KW-0472">Membrane</keyword>
<accession>A0A9D3UBB2</accession>
<keyword evidence="2" id="KW-1133">Transmembrane helix</keyword>
<comment type="caution">
    <text evidence="3">The sequence shown here is derived from an EMBL/GenBank/DDBJ whole genome shotgun (WGS) entry which is preliminary data.</text>
</comment>
<feature type="compositionally biased region" description="Basic and acidic residues" evidence="1">
    <location>
        <begin position="90"/>
        <end position="99"/>
    </location>
</feature>
<feature type="region of interest" description="Disordered" evidence="1">
    <location>
        <begin position="90"/>
        <end position="117"/>
    </location>
</feature>
<keyword evidence="4" id="KW-1185">Reference proteome</keyword>
<sequence>MLDDEFNKVDKFYRAKAQALRSENPPGIHFDRSLEMTSLAASSPSGAKSASMLSLLSKPFITMVFALTCLPYLTFLFELRHSEKAAHLEAIEESTHGQADDDDNGDQAMRKRETLRL</sequence>
<dbReference type="Proteomes" id="UP000828251">
    <property type="component" value="Unassembled WGS sequence"/>
</dbReference>
<proteinExistence type="predicted"/>
<organism evidence="3 4">
    <name type="scientific">Gossypium stocksii</name>
    <dbReference type="NCBI Taxonomy" id="47602"/>
    <lineage>
        <taxon>Eukaryota</taxon>
        <taxon>Viridiplantae</taxon>
        <taxon>Streptophyta</taxon>
        <taxon>Embryophyta</taxon>
        <taxon>Tracheophyta</taxon>
        <taxon>Spermatophyta</taxon>
        <taxon>Magnoliopsida</taxon>
        <taxon>eudicotyledons</taxon>
        <taxon>Gunneridae</taxon>
        <taxon>Pentapetalae</taxon>
        <taxon>rosids</taxon>
        <taxon>malvids</taxon>
        <taxon>Malvales</taxon>
        <taxon>Malvaceae</taxon>
        <taxon>Malvoideae</taxon>
        <taxon>Gossypium</taxon>
    </lineage>
</organism>
<protein>
    <submittedName>
        <fullName evidence="3">Uncharacterized protein</fullName>
    </submittedName>
</protein>
<gene>
    <name evidence="3" type="ORF">J1N35_045528</name>
</gene>
<feature type="compositionally biased region" description="Basic and acidic residues" evidence="1">
    <location>
        <begin position="108"/>
        <end position="117"/>
    </location>
</feature>
<evidence type="ECO:0000256" key="1">
    <source>
        <dbReference type="SAM" id="MobiDB-lite"/>
    </source>
</evidence>
<dbReference type="EMBL" id="JAIQCV010000013">
    <property type="protein sequence ID" value="KAH1033354.1"/>
    <property type="molecule type" value="Genomic_DNA"/>
</dbReference>
<evidence type="ECO:0000313" key="4">
    <source>
        <dbReference type="Proteomes" id="UP000828251"/>
    </source>
</evidence>
<feature type="transmembrane region" description="Helical" evidence="2">
    <location>
        <begin position="60"/>
        <end position="79"/>
    </location>
</feature>